<dbReference type="RefSeq" id="WP_072743615.1">
    <property type="nucleotide sequence ID" value="NZ_CP014223.1"/>
</dbReference>
<dbReference type="EMBL" id="FQUA01000005">
    <property type="protein sequence ID" value="SHE71387.1"/>
    <property type="molecule type" value="Genomic_DNA"/>
</dbReference>
<evidence type="ECO:0000313" key="2">
    <source>
        <dbReference type="EMBL" id="AMJ41558.1"/>
    </source>
</evidence>
<dbReference type="InterPro" id="IPR001387">
    <property type="entry name" value="Cro/C1-type_HTH"/>
</dbReference>
<gene>
    <name evidence="2" type="ORF">CPRO_19760</name>
    <name evidence="3" type="ORF">SAMN02745151_01578</name>
</gene>
<keyword evidence="4" id="KW-1185">Reference proteome</keyword>
<reference evidence="5" key="4">
    <citation type="submission" date="2016-11" db="EMBL/GenBank/DDBJ databases">
        <authorList>
            <person name="Jaros S."/>
            <person name="Januszkiewicz K."/>
            <person name="Wedrychowicz H."/>
        </authorList>
    </citation>
    <scope>NUCLEOTIDE SEQUENCE [LARGE SCALE GENOMIC DNA]</scope>
    <source>
        <strain evidence="5">DSM 1682</strain>
    </source>
</reference>
<sequence length="79" mass="9327">MNNNSIFEIKDYGKISFHVKEIMDSKELTRSKLAKLANIRFEVADKWYNGNIERMDIDVLTRICFVLDCEISDLMTYTK</sequence>
<reference evidence="2 4" key="1">
    <citation type="journal article" date="2016" name="Genome Announc.">
        <title>Complete Genome Sequence of the Amino Acid-Fermenting Clostridium propionicum X2 (DSM 1682).</title>
        <authorList>
            <person name="Poehlein A."/>
            <person name="Schlien K."/>
            <person name="Chowdhury N.P."/>
            <person name="Gottschalk G."/>
            <person name="Buckel W."/>
            <person name="Daniel R."/>
        </authorList>
    </citation>
    <scope>NUCLEOTIDE SEQUENCE [LARGE SCALE GENOMIC DNA]</scope>
    <source>
        <strain evidence="2 4">X2</strain>
    </source>
</reference>
<evidence type="ECO:0000259" key="1">
    <source>
        <dbReference type="Pfam" id="PF13443"/>
    </source>
</evidence>
<evidence type="ECO:0000313" key="3">
    <source>
        <dbReference type="EMBL" id="SHE71387.1"/>
    </source>
</evidence>
<dbReference type="Proteomes" id="UP000184204">
    <property type="component" value="Unassembled WGS sequence"/>
</dbReference>
<dbReference type="KEGG" id="cpro:CPRO_19760"/>
<protein>
    <submittedName>
        <fullName evidence="3">Transcriptional regulator</fullName>
    </submittedName>
</protein>
<dbReference type="SUPFAM" id="SSF47413">
    <property type="entry name" value="lambda repressor-like DNA-binding domains"/>
    <property type="match status" value="1"/>
</dbReference>
<dbReference type="EMBL" id="CP014223">
    <property type="protein sequence ID" value="AMJ41558.1"/>
    <property type="molecule type" value="Genomic_DNA"/>
</dbReference>
<dbReference type="Pfam" id="PF13443">
    <property type="entry name" value="HTH_26"/>
    <property type="match status" value="1"/>
</dbReference>
<evidence type="ECO:0000313" key="5">
    <source>
        <dbReference type="Proteomes" id="UP000184204"/>
    </source>
</evidence>
<proteinExistence type="predicted"/>
<evidence type="ECO:0000313" key="4">
    <source>
        <dbReference type="Proteomes" id="UP000068026"/>
    </source>
</evidence>
<organism evidence="3 5">
    <name type="scientific">Anaerotignum propionicum DSM 1682</name>
    <dbReference type="NCBI Taxonomy" id="991789"/>
    <lineage>
        <taxon>Bacteria</taxon>
        <taxon>Bacillati</taxon>
        <taxon>Bacillota</taxon>
        <taxon>Clostridia</taxon>
        <taxon>Lachnospirales</taxon>
        <taxon>Anaerotignaceae</taxon>
        <taxon>Anaerotignum</taxon>
    </lineage>
</organism>
<dbReference type="GO" id="GO:0003677">
    <property type="term" value="F:DNA binding"/>
    <property type="evidence" value="ECO:0007669"/>
    <property type="project" value="InterPro"/>
</dbReference>
<name>A0A0X1U9E0_ANAPI</name>
<feature type="domain" description="HTH cro/C1-type" evidence="1">
    <location>
        <begin position="19"/>
        <end position="78"/>
    </location>
</feature>
<reference evidence="4" key="2">
    <citation type="submission" date="2016-01" db="EMBL/GenBank/DDBJ databases">
        <authorList>
            <person name="Poehlein A."/>
            <person name="Schlien K."/>
            <person name="Gottschalk G."/>
            <person name="Buckel W."/>
            <person name="Daniel R."/>
        </authorList>
    </citation>
    <scope>NUCLEOTIDE SEQUENCE [LARGE SCALE GENOMIC DNA]</scope>
    <source>
        <strain evidence="4">X2</strain>
    </source>
</reference>
<dbReference type="InterPro" id="IPR010982">
    <property type="entry name" value="Lambda_DNA-bd_dom_sf"/>
</dbReference>
<accession>A0A0X1U9E0</accession>
<dbReference type="Proteomes" id="UP000068026">
    <property type="component" value="Chromosome"/>
</dbReference>
<reference evidence="3" key="3">
    <citation type="submission" date="2016-11" db="EMBL/GenBank/DDBJ databases">
        <authorList>
            <person name="Varghese N."/>
            <person name="Submissions S."/>
        </authorList>
    </citation>
    <scope>NUCLEOTIDE SEQUENCE</scope>
    <source>
        <strain evidence="3">DSM 1682</strain>
    </source>
</reference>
<dbReference type="Gene3D" id="1.10.260.40">
    <property type="entry name" value="lambda repressor-like DNA-binding domains"/>
    <property type="match status" value="1"/>
</dbReference>
<dbReference type="AlphaFoldDB" id="A0A0X1U9E0"/>